<dbReference type="SUPFAM" id="SSF53756">
    <property type="entry name" value="UDP-Glycosyltransferase/glycogen phosphorylase"/>
    <property type="match status" value="1"/>
</dbReference>
<sequence length="107" mass="11239">MIAEIRGASLVVTHGGHGSLLETLAAGPAALFYPRSPEQIGNAQRAVELGLGARVDASMPGDEVARTVERLMAEQEPRTSLRELLRSTDGATALAELGEQFVATQPS</sequence>
<name>A0A1E2SL29_LEIXY</name>
<feature type="domain" description="Glycosyl transferase family 28 C-terminal" evidence="1">
    <location>
        <begin position="4"/>
        <end position="76"/>
    </location>
</feature>
<proteinExistence type="predicted"/>
<protein>
    <recommendedName>
        <fullName evidence="1">Glycosyl transferase family 28 C-terminal domain-containing protein</fullName>
    </recommendedName>
</protein>
<evidence type="ECO:0000313" key="2">
    <source>
        <dbReference type="EMBL" id="ODA90562.1"/>
    </source>
</evidence>
<evidence type="ECO:0000259" key="1">
    <source>
        <dbReference type="Pfam" id="PF04101"/>
    </source>
</evidence>
<evidence type="ECO:0000313" key="3">
    <source>
        <dbReference type="Proteomes" id="UP000094426"/>
    </source>
</evidence>
<reference evidence="2 3" key="1">
    <citation type="submission" date="2015-11" db="EMBL/GenBank/DDBJ databases">
        <authorList>
            <person name="Zhang Y."/>
            <person name="Guo Z."/>
        </authorList>
    </citation>
    <scope>NUCLEOTIDE SEQUENCE [LARGE SCALE GENOMIC DNA]</scope>
    <source>
        <strain evidence="3">gdw1</strain>
    </source>
</reference>
<dbReference type="EMBL" id="LNZG01000011">
    <property type="protein sequence ID" value="ODA90562.1"/>
    <property type="molecule type" value="Genomic_DNA"/>
</dbReference>
<dbReference type="Proteomes" id="UP000094426">
    <property type="component" value="Unassembled WGS sequence"/>
</dbReference>
<organism evidence="2 3">
    <name type="scientific">Leifsonia xyli subsp. xyli</name>
    <dbReference type="NCBI Taxonomy" id="59736"/>
    <lineage>
        <taxon>Bacteria</taxon>
        <taxon>Bacillati</taxon>
        <taxon>Actinomycetota</taxon>
        <taxon>Actinomycetes</taxon>
        <taxon>Micrococcales</taxon>
        <taxon>Microbacteriaceae</taxon>
        <taxon>Leifsonia</taxon>
    </lineage>
</organism>
<dbReference type="Gene3D" id="3.40.50.2000">
    <property type="entry name" value="Glycogen Phosphorylase B"/>
    <property type="match status" value="1"/>
</dbReference>
<dbReference type="AlphaFoldDB" id="A0A1E2SL29"/>
<dbReference type="InterPro" id="IPR007235">
    <property type="entry name" value="Glyco_trans_28_C"/>
</dbReference>
<gene>
    <name evidence="2" type="ORF">ATY41_10035</name>
</gene>
<dbReference type="GO" id="GO:0016758">
    <property type="term" value="F:hexosyltransferase activity"/>
    <property type="evidence" value="ECO:0007669"/>
    <property type="project" value="InterPro"/>
</dbReference>
<accession>A0A1E2SL29</accession>
<dbReference type="Pfam" id="PF04101">
    <property type="entry name" value="Glyco_tran_28_C"/>
    <property type="match status" value="1"/>
</dbReference>
<comment type="caution">
    <text evidence="2">The sequence shown here is derived from an EMBL/GenBank/DDBJ whole genome shotgun (WGS) entry which is preliminary data.</text>
</comment>